<sequence>MKLRSEKIQHLKCLCCILLVCTLVGCGRPAGYPDAWAAPDKGWFFNRLNGCPDMRGQYDGANENLVASLIGMDSIRMRERFVEQRVEVRQPDDGAWIEFEFSINEAGVEQLAAGGARRIIDGSYRKIRYLRNHDYYCRDGFIVRDGVEKKHVYIGKDGDKGLIVGEESVVKNSIGWGDSPSIDLPDGLRTRWLRYPHRDPARDALFLQQGHVQLSRAEWLNRDSVPVYIYSFAVSPVCIRLQYQYSAEHFTEHFVASPSELCPKPWGELHVGDSIIVQMEFPEYPDSVDSYHLQIRPANSSIGKEASIVITDARLLPVQKNAPALKLNATDMRVP</sequence>
<gene>
    <name evidence="1" type="ORF">J2X05_001491</name>
</gene>
<proteinExistence type="predicted"/>
<evidence type="ECO:0000313" key="1">
    <source>
        <dbReference type="EMBL" id="MDR7089485.1"/>
    </source>
</evidence>
<name>A0ABU1UWE6_9GAMM</name>
<evidence type="ECO:0008006" key="3">
    <source>
        <dbReference type="Google" id="ProtNLM"/>
    </source>
</evidence>
<evidence type="ECO:0000313" key="2">
    <source>
        <dbReference type="Proteomes" id="UP001253595"/>
    </source>
</evidence>
<protein>
    <recommendedName>
        <fullName evidence="3">Lipoprotein</fullName>
    </recommendedName>
</protein>
<keyword evidence="2" id="KW-1185">Reference proteome</keyword>
<comment type="caution">
    <text evidence="1">The sequence shown here is derived from an EMBL/GenBank/DDBJ whole genome shotgun (WGS) entry which is preliminary data.</text>
</comment>
<accession>A0ABU1UWE6</accession>
<dbReference type="PROSITE" id="PS51257">
    <property type="entry name" value="PROKAR_LIPOPROTEIN"/>
    <property type="match status" value="1"/>
</dbReference>
<dbReference type="EMBL" id="JAVDVX010000002">
    <property type="protein sequence ID" value="MDR7089485.1"/>
    <property type="molecule type" value="Genomic_DNA"/>
</dbReference>
<organism evidence="1 2">
    <name type="scientific">Cellvibrio fibrivorans</name>
    <dbReference type="NCBI Taxonomy" id="126350"/>
    <lineage>
        <taxon>Bacteria</taxon>
        <taxon>Pseudomonadati</taxon>
        <taxon>Pseudomonadota</taxon>
        <taxon>Gammaproteobacteria</taxon>
        <taxon>Cellvibrionales</taxon>
        <taxon>Cellvibrionaceae</taxon>
        <taxon>Cellvibrio</taxon>
    </lineage>
</organism>
<reference evidence="1 2" key="1">
    <citation type="submission" date="2023-07" db="EMBL/GenBank/DDBJ databases">
        <title>Sorghum-associated microbial communities from plants grown in Nebraska, USA.</title>
        <authorList>
            <person name="Schachtman D."/>
        </authorList>
    </citation>
    <scope>NUCLEOTIDE SEQUENCE [LARGE SCALE GENOMIC DNA]</scope>
    <source>
        <strain evidence="1 2">BE190</strain>
    </source>
</reference>
<dbReference type="Proteomes" id="UP001253595">
    <property type="component" value="Unassembled WGS sequence"/>
</dbReference>
<dbReference type="RefSeq" id="WP_310070683.1">
    <property type="nucleotide sequence ID" value="NZ_JAVDVX010000002.1"/>
</dbReference>